<proteinExistence type="predicted"/>
<dbReference type="Proteomes" id="UP000663935">
    <property type="component" value="Chromosome"/>
</dbReference>
<organism evidence="2 3">
    <name type="scientific">Polaribacter batillariae</name>
    <dbReference type="NCBI Taxonomy" id="2808900"/>
    <lineage>
        <taxon>Bacteria</taxon>
        <taxon>Pseudomonadati</taxon>
        <taxon>Bacteroidota</taxon>
        <taxon>Flavobacteriia</taxon>
        <taxon>Flavobacteriales</taxon>
        <taxon>Flavobacteriaceae</taxon>
    </lineage>
</organism>
<evidence type="ECO:0000313" key="2">
    <source>
        <dbReference type="EMBL" id="QTD37011.1"/>
    </source>
</evidence>
<keyword evidence="1" id="KW-0812">Transmembrane</keyword>
<evidence type="ECO:0000256" key="1">
    <source>
        <dbReference type="SAM" id="Phobius"/>
    </source>
</evidence>
<keyword evidence="3" id="KW-1185">Reference proteome</keyword>
<feature type="transmembrane region" description="Helical" evidence="1">
    <location>
        <begin position="12"/>
        <end position="34"/>
    </location>
</feature>
<evidence type="ECO:0000313" key="3">
    <source>
        <dbReference type="Proteomes" id="UP000663935"/>
    </source>
</evidence>
<keyword evidence="1" id="KW-0472">Membrane</keyword>
<keyword evidence="1" id="KW-1133">Transmembrane helix</keyword>
<dbReference type="EMBL" id="CP071795">
    <property type="protein sequence ID" value="QTD37011.1"/>
    <property type="molecule type" value="Genomic_DNA"/>
</dbReference>
<dbReference type="RefSeq" id="WP_207971188.1">
    <property type="nucleotide sequence ID" value="NZ_CP071795.1"/>
</dbReference>
<feature type="transmembrane region" description="Helical" evidence="1">
    <location>
        <begin position="57"/>
        <end position="81"/>
    </location>
</feature>
<reference evidence="2 3" key="1">
    <citation type="submission" date="2021-03" db="EMBL/GenBank/DDBJ databases">
        <title>Complete genome of Polaribacter_sp.G4M1.</title>
        <authorList>
            <person name="Jeong S.W."/>
            <person name="Bae J.W."/>
        </authorList>
    </citation>
    <scope>NUCLEOTIDE SEQUENCE [LARGE SCALE GENOMIC DNA]</scope>
    <source>
        <strain evidence="2 3">G4M1</strain>
    </source>
</reference>
<protein>
    <submittedName>
        <fullName evidence="2">Uncharacterized protein</fullName>
    </submittedName>
</protein>
<sequence length="94" mass="11132">MKKIFTIKNIILGVLFIIFDIIIYLIIGLKLLIYEDFYDKISGPYWSLESMTISEKIAYIGFCAWWVLNILLVIFIGYKIFKTFQKSTIKQIHN</sequence>
<name>A0ABX7STY7_9FLAO</name>
<gene>
    <name evidence="2" type="ORF">JL193_12880</name>
</gene>
<accession>A0ABX7STY7</accession>